<dbReference type="PROSITE" id="PS50043">
    <property type="entry name" value="HTH_LUXR_2"/>
    <property type="match status" value="1"/>
</dbReference>
<dbReference type="STRING" id="760011.Spico_1642"/>
<dbReference type="RefSeq" id="WP_013740233.1">
    <property type="nucleotide sequence ID" value="NC_015436.1"/>
</dbReference>
<dbReference type="GO" id="GO:0003677">
    <property type="term" value="F:DNA binding"/>
    <property type="evidence" value="ECO:0007669"/>
    <property type="project" value="UniProtKB-KW"/>
</dbReference>
<dbReference type="Pfam" id="PF00196">
    <property type="entry name" value="GerE"/>
    <property type="match status" value="1"/>
</dbReference>
<keyword evidence="7" id="KW-1185">Reference proteome</keyword>
<accession>F4GKF7</accession>
<keyword evidence="4" id="KW-1133">Transmembrane helix</keyword>
<dbReference type="eggNOG" id="COG2197">
    <property type="taxonomic scope" value="Bacteria"/>
</dbReference>
<keyword evidence="4" id="KW-0812">Transmembrane</keyword>
<feature type="transmembrane region" description="Helical" evidence="4">
    <location>
        <begin position="227"/>
        <end position="250"/>
    </location>
</feature>
<protein>
    <submittedName>
        <fullName evidence="6">Transcriptional regulator, LuxR family</fullName>
    </submittedName>
</protein>
<dbReference type="InterPro" id="IPR000792">
    <property type="entry name" value="Tscrpt_reg_LuxR_C"/>
</dbReference>
<feature type="domain" description="HTH luxR-type" evidence="5">
    <location>
        <begin position="443"/>
        <end position="508"/>
    </location>
</feature>
<keyword evidence="3" id="KW-0804">Transcription</keyword>
<dbReference type="InterPro" id="IPR016032">
    <property type="entry name" value="Sig_transdc_resp-reg_C-effctor"/>
</dbReference>
<evidence type="ECO:0000256" key="4">
    <source>
        <dbReference type="SAM" id="Phobius"/>
    </source>
</evidence>
<feature type="transmembrane region" description="Helical" evidence="4">
    <location>
        <begin position="324"/>
        <end position="344"/>
    </location>
</feature>
<organism evidence="6 7">
    <name type="scientific">Parasphaerochaeta coccoides (strain ATCC BAA-1237 / DSM 17374 / SPN1)</name>
    <name type="common">Sphaerochaeta coccoides</name>
    <dbReference type="NCBI Taxonomy" id="760011"/>
    <lineage>
        <taxon>Bacteria</taxon>
        <taxon>Pseudomonadati</taxon>
        <taxon>Spirochaetota</taxon>
        <taxon>Spirochaetia</taxon>
        <taxon>Spirochaetales</taxon>
        <taxon>Sphaerochaetaceae</taxon>
        <taxon>Parasphaerochaeta</taxon>
    </lineage>
</organism>
<feature type="transmembrane region" description="Helical" evidence="4">
    <location>
        <begin position="262"/>
        <end position="281"/>
    </location>
</feature>
<evidence type="ECO:0000313" key="6">
    <source>
        <dbReference type="EMBL" id="AEC02840.1"/>
    </source>
</evidence>
<evidence type="ECO:0000256" key="3">
    <source>
        <dbReference type="ARBA" id="ARBA00023163"/>
    </source>
</evidence>
<dbReference type="HOGENOM" id="CLU_515702_0_0_12"/>
<name>F4GKF7_PARC1</name>
<feature type="transmembrane region" description="Helical" evidence="4">
    <location>
        <begin position="356"/>
        <end position="379"/>
    </location>
</feature>
<dbReference type="PRINTS" id="PR00038">
    <property type="entry name" value="HTHLUXR"/>
</dbReference>
<feature type="transmembrane region" description="Helical" evidence="4">
    <location>
        <begin position="202"/>
        <end position="220"/>
    </location>
</feature>
<keyword evidence="2" id="KW-0238">DNA-binding</keyword>
<dbReference type="Proteomes" id="UP000007939">
    <property type="component" value="Chromosome"/>
</dbReference>
<evidence type="ECO:0000259" key="5">
    <source>
        <dbReference type="PROSITE" id="PS50043"/>
    </source>
</evidence>
<evidence type="ECO:0000256" key="2">
    <source>
        <dbReference type="ARBA" id="ARBA00023125"/>
    </source>
</evidence>
<dbReference type="PANTHER" id="PTHR44688">
    <property type="entry name" value="DNA-BINDING TRANSCRIPTIONAL ACTIVATOR DEVR_DOSR"/>
    <property type="match status" value="1"/>
</dbReference>
<dbReference type="GO" id="GO:0006355">
    <property type="term" value="P:regulation of DNA-templated transcription"/>
    <property type="evidence" value="ECO:0007669"/>
    <property type="project" value="InterPro"/>
</dbReference>
<dbReference type="CDD" id="cd06170">
    <property type="entry name" value="LuxR_C_like"/>
    <property type="match status" value="1"/>
</dbReference>
<dbReference type="Gene3D" id="1.10.10.10">
    <property type="entry name" value="Winged helix-like DNA-binding domain superfamily/Winged helix DNA-binding domain"/>
    <property type="match status" value="1"/>
</dbReference>
<keyword evidence="1" id="KW-0805">Transcription regulation</keyword>
<dbReference type="InterPro" id="IPR036388">
    <property type="entry name" value="WH-like_DNA-bd_sf"/>
</dbReference>
<dbReference type="PANTHER" id="PTHR44688:SF16">
    <property type="entry name" value="DNA-BINDING TRANSCRIPTIONAL ACTIVATOR DEVR_DOSR"/>
    <property type="match status" value="1"/>
</dbReference>
<evidence type="ECO:0000313" key="7">
    <source>
        <dbReference type="Proteomes" id="UP000007939"/>
    </source>
</evidence>
<proteinExistence type="predicted"/>
<gene>
    <name evidence="6" type="ordered locus">Spico_1642</name>
</gene>
<feature type="transmembrane region" description="Helical" evidence="4">
    <location>
        <begin position="28"/>
        <end position="46"/>
    </location>
</feature>
<dbReference type="KEGG" id="scc:Spico_1642"/>
<feature type="transmembrane region" description="Helical" evidence="4">
    <location>
        <begin position="399"/>
        <end position="424"/>
    </location>
</feature>
<dbReference type="PROSITE" id="PS00622">
    <property type="entry name" value="HTH_LUXR_1"/>
    <property type="match status" value="1"/>
</dbReference>
<feature type="transmembrane region" description="Helical" evidence="4">
    <location>
        <begin position="293"/>
        <end position="312"/>
    </location>
</feature>
<evidence type="ECO:0000256" key="1">
    <source>
        <dbReference type="ARBA" id="ARBA00023015"/>
    </source>
</evidence>
<dbReference type="SMART" id="SM00421">
    <property type="entry name" value="HTH_LUXR"/>
    <property type="match status" value="1"/>
</dbReference>
<dbReference type="EMBL" id="CP002659">
    <property type="protein sequence ID" value="AEC02840.1"/>
    <property type="molecule type" value="Genomic_DNA"/>
</dbReference>
<reference evidence="6 7" key="2">
    <citation type="journal article" date="2012" name="Stand. Genomic Sci.">
        <title>Complete genome sequence of the termite hindgut bacterium Spirochaeta coccoides type strain (SPN1(T)), reclassification in the genus Sphaerochaeta as Sphaerochaeta coccoides comb. nov. and emendations of the family Spirochaetaceae and the genus Sphaerochaeta.</title>
        <authorList>
            <person name="Abt B."/>
            <person name="Han C."/>
            <person name="Scheuner C."/>
            <person name="Lu M."/>
            <person name="Lapidus A."/>
            <person name="Nolan M."/>
            <person name="Lucas S."/>
            <person name="Hammon N."/>
            <person name="Deshpande S."/>
            <person name="Cheng J.F."/>
            <person name="Tapia R."/>
            <person name="Goodwin L.A."/>
            <person name="Pitluck S."/>
            <person name="Liolios K."/>
            <person name="Pagani I."/>
            <person name="Ivanova N."/>
            <person name="Mavromatis K."/>
            <person name="Mikhailova N."/>
            <person name="Huntemann M."/>
            <person name="Pati A."/>
            <person name="Chen A."/>
            <person name="Palaniappan K."/>
            <person name="Land M."/>
            <person name="Hauser L."/>
            <person name="Brambilla E.M."/>
            <person name="Rohde M."/>
            <person name="Spring S."/>
            <person name="Gronow S."/>
            <person name="Goker M."/>
            <person name="Woyke T."/>
            <person name="Bristow J."/>
            <person name="Eisen J.A."/>
            <person name="Markowitz V."/>
            <person name="Hugenholtz P."/>
            <person name="Kyrpides N.C."/>
            <person name="Klenk H.P."/>
            <person name="Detter J.C."/>
        </authorList>
    </citation>
    <scope>NUCLEOTIDE SEQUENCE [LARGE SCALE GENOMIC DNA]</scope>
    <source>
        <strain evidence="7">ATCC BAA-1237 / DSM 17374 / SPN1</strain>
    </source>
</reference>
<dbReference type="SUPFAM" id="SSF46894">
    <property type="entry name" value="C-terminal effector domain of the bipartite response regulators"/>
    <property type="match status" value="1"/>
</dbReference>
<reference evidence="7" key="1">
    <citation type="submission" date="2011-04" db="EMBL/GenBank/DDBJ databases">
        <title>The complete genome of Spirochaeta coccoides DSM 17374.</title>
        <authorList>
            <person name="Lucas S."/>
            <person name="Copeland A."/>
            <person name="Lapidus A."/>
            <person name="Bruce D."/>
            <person name="Goodwin L."/>
            <person name="Pitluck S."/>
            <person name="Peters L."/>
            <person name="Kyrpides N."/>
            <person name="Mavromatis K."/>
            <person name="Pagani I."/>
            <person name="Ivanova N."/>
            <person name="Ovchinnikova G."/>
            <person name="Lu M."/>
            <person name="Detter J.C."/>
            <person name="Tapia R."/>
            <person name="Han C."/>
            <person name="Land M."/>
            <person name="Hauser L."/>
            <person name="Markowitz V."/>
            <person name="Cheng J.-F."/>
            <person name="Hugenholtz P."/>
            <person name="Woyke T."/>
            <person name="Wu D."/>
            <person name="Spring S."/>
            <person name="Schroeder M."/>
            <person name="Brambilla E."/>
            <person name="Klenk H.-P."/>
            <person name="Eisen J.A."/>
        </authorList>
    </citation>
    <scope>NUCLEOTIDE SEQUENCE [LARGE SCALE GENOMIC DNA]</scope>
    <source>
        <strain evidence="7">ATCC BAA-1237 / DSM 17374 / SPN1</strain>
    </source>
</reference>
<dbReference type="AlphaFoldDB" id="F4GKF7"/>
<keyword evidence="4" id="KW-0472">Membrane</keyword>
<sequence>MDESKERTEEPHYKFSLEGKPNIITRKTCFFSGVFLAVCILLYFTPSPVPDTYLFMEGRYDASNLASNTVFLDGEWEFILDSPDADTENAATYITWSKKHESGTYRLVLKGLDPLRDYWLDMPRLPESHVAYFNGEVFGSGDSTPLWNTSPVKRLEGVTGNDELTIKVHKSQDSYSHCIIPPKLGSYSDIFKQLMWQNTMDLGFVFIFMVMGAFLLFHALSRKDASLLFIFLYFWNIALSGLLISANPLIFQLFPKLSWDSFLRLSYIASYGPPILSLLWLATRHGYLPDHKLSVVFSVLFFDFTLFLVFMIPSHFFPIFNTSLHIITILVIAFMFGTACEYMLKERLWARKSFILIAIACTVVSLGILISTVLIANMFSVPFGLHIFNHLPFFMKDKIPLTLFLYIVIFIFLHTFEITYSLTLSPLIQARRMMDEANNALAKSVVLYNLSPREQQVAKFIMEGKSNSEIAKELFISANTVKAHTSHVYEKTGATHRSELYLKLLADVLPPSPPAHSPDAPDNPDETV</sequence>